<comment type="caution">
    <text evidence="1">The sequence shown here is derived from an EMBL/GenBank/DDBJ whole genome shotgun (WGS) entry which is preliminary data.</text>
</comment>
<sequence>MNILDGIGSLLVLYFWFSLITTGLSQTVVVGQKEPVVALVGDDVILPCSLSPSISAEDQTVEWQRTGLDPKEVHYYTDGRDQPDVQNPLYWERTSLFKEELRKGNMSLLLTGVKPTDAGYFTCFVPTLKSTVKKSVLKLIVGAVSQPVISIVVSKDYGVVLRCDSGGWYPEPEMIWLDSDGTVLPADGPTETGTDSEGLYNARGHVTVQKTDNNTFTCRVQQQKINHMMETQINVPGDLFQWSREAKAGLTICVLILLVILVAAVLAGLYFNMRRELTRKNADSARKNADSARKNADSARKNADSEPADCYLTNANVEPSDCYLMYSDCNLTV</sequence>
<accession>A0ACC2GZ86</accession>
<keyword evidence="2" id="KW-1185">Reference proteome</keyword>
<evidence type="ECO:0000313" key="1">
    <source>
        <dbReference type="EMBL" id="KAJ8008618.1"/>
    </source>
</evidence>
<proteinExistence type="predicted"/>
<evidence type="ECO:0000313" key="2">
    <source>
        <dbReference type="Proteomes" id="UP001157502"/>
    </source>
</evidence>
<protein>
    <submittedName>
        <fullName evidence="1">Uncharacterized protein</fullName>
    </submittedName>
</protein>
<dbReference type="Proteomes" id="UP001157502">
    <property type="component" value="Chromosome 8"/>
</dbReference>
<gene>
    <name evidence="1" type="ORF">DPEC_G00106750</name>
</gene>
<dbReference type="EMBL" id="CM055735">
    <property type="protein sequence ID" value="KAJ8008618.1"/>
    <property type="molecule type" value="Genomic_DNA"/>
</dbReference>
<reference evidence="1" key="1">
    <citation type="submission" date="2021-05" db="EMBL/GenBank/DDBJ databases">
        <authorList>
            <person name="Pan Q."/>
            <person name="Jouanno E."/>
            <person name="Zahm M."/>
            <person name="Klopp C."/>
            <person name="Cabau C."/>
            <person name="Louis A."/>
            <person name="Berthelot C."/>
            <person name="Parey E."/>
            <person name="Roest Crollius H."/>
            <person name="Montfort J."/>
            <person name="Robinson-Rechavi M."/>
            <person name="Bouchez O."/>
            <person name="Lampietro C."/>
            <person name="Lopez Roques C."/>
            <person name="Donnadieu C."/>
            <person name="Postlethwait J."/>
            <person name="Bobe J."/>
            <person name="Dillon D."/>
            <person name="Chandos A."/>
            <person name="von Hippel F."/>
            <person name="Guiguen Y."/>
        </authorList>
    </citation>
    <scope>NUCLEOTIDE SEQUENCE</scope>
    <source>
        <strain evidence="1">YG-Jan2019</strain>
    </source>
</reference>
<name>A0ACC2GZ86_DALPE</name>
<organism evidence="1 2">
    <name type="scientific">Dallia pectoralis</name>
    <name type="common">Alaska blackfish</name>
    <dbReference type="NCBI Taxonomy" id="75939"/>
    <lineage>
        <taxon>Eukaryota</taxon>
        <taxon>Metazoa</taxon>
        <taxon>Chordata</taxon>
        <taxon>Craniata</taxon>
        <taxon>Vertebrata</taxon>
        <taxon>Euteleostomi</taxon>
        <taxon>Actinopterygii</taxon>
        <taxon>Neopterygii</taxon>
        <taxon>Teleostei</taxon>
        <taxon>Protacanthopterygii</taxon>
        <taxon>Esociformes</taxon>
        <taxon>Umbridae</taxon>
        <taxon>Dallia</taxon>
    </lineage>
</organism>